<keyword evidence="2" id="KW-0326">Glycosidase</keyword>
<reference evidence="8 9" key="1">
    <citation type="submission" date="2020-03" db="EMBL/GenBank/DDBJ databases">
        <title>Two novel Motilibacter sp.</title>
        <authorList>
            <person name="Liu S."/>
        </authorList>
    </citation>
    <scope>NUCLEOTIDE SEQUENCE [LARGE SCALE GENOMIC DNA]</scope>
    <source>
        <strain evidence="8 9">E257</strain>
    </source>
</reference>
<dbReference type="CDD" id="cd07185">
    <property type="entry name" value="OmpA_C-like"/>
    <property type="match status" value="1"/>
</dbReference>
<dbReference type="PRINTS" id="PR00014">
    <property type="entry name" value="FNTYPEIII"/>
</dbReference>
<dbReference type="SUPFAM" id="SSF103088">
    <property type="entry name" value="OmpA-like"/>
    <property type="match status" value="1"/>
</dbReference>
<dbReference type="InterPro" id="IPR003961">
    <property type="entry name" value="FN3_dom"/>
</dbReference>
<organism evidence="8 9">
    <name type="scientific">Motilibacter deserti</name>
    <dbReference type="NCBI Taxonomy" id="2714956"/>
    <lineage>
        <taxon>Bacteria</taxon>
        <taxon>Bacillati</taxon>
        <taxon>Actinomycetota</taxon>
        <taxon>Actinomycetes</taxon>
        <taxon>Motilibacterales</taxon>
        <taxon>Motilibacteraceae</taxon>
        <taxon>Motilibacter</taxon>
    </lineage>
</organism>
<proteinExistence type="predicted"/>
<keyword evidence="2" id="KW-0378">Hydrolase</keyword>
<dbReference type="PANTHER" id="PTHR13817">
    <property type="entry name" value="TITIN"/>
    <property type="match status" value="1"/>
</dbReference>
<keyword evidence="9" id="KW-1185">Reference proteome</keyword>
<feature type="compositionally biased region" description="Pro residues" evidence="5">
    <location>
        <begin position="753"/>
        <end position="766"/>
    </location>
</feature>
<dbReference type="Gene3D" id="2.60.40.10">
    <property type="entry name" value="Immunoglobulins"/>
    <property type="match status" value="5"/>
</dbReference>
<evidence type="ECO:0000259" key="6">
    <source>
        <dbReference type="PROSITE" id="PS50853"/>
    </source>
</evidence>
<name>A0ABX0H3E9_9ACTN</name>
<dbReference type="PROSITE" id="PS50853">
    <property type="entry name" value="FN3"/>
    <property type="match status" value="5"/>
</dbReference>
<dbReference type="Gene3D" id="3.30.1330.60">
    <property type="entry name" value="OmpA-like domain"/>
    <property type="match status" value="1"/>
</dbReference>
<dbReference type="InterPro" id="IPR036737">
    <property type="entry name" value="OmpA-like_sf"/>
</dbReference>
<feature type="domain" description="OmpA-like" evidence="7">
    <location>
        <begin position="901"/>
        <end position="1012"/>
    </location>
</feature>
<feature type="domain" description="Fibronectin type-III" evidence="6">
    <location>
        <begin position="367"/>
        <end position="458"/>
    </location>
</feature>
<dbReference type="SMART" id="SM00060">
    <property type="entry name" value="FN3"/>
    <property type="match status" value="5"/>
</dbReference>
<dbReference type="RefSeq" id="WP_166284839.1">
    <property type="nucleotide sequence ID" value="NZ_JAANNP010000155.1"/>
</dbReference>
<sequence length="1012" mass="101765">PIAAQAVVAGTNFVTLAPGGDSLSGVSPRLIEPSLTIAGTPVPTESLTVAYTADQSVDSFTVTGPTTLPGFADPLGVEFGGATPSGATTRGITIRDGGLQDAGFAVTTPLRLTGLQLDTYYVTGDWVPASGSVPGYLRFAGRSLVQPTLPGSPRTPLQLDLTPGIEYRDGGVQRAGYTMIQRSWTAELGASLTVPGADLWLGGELVAMGGTTQPGDVFAIVQTPGGRIRGEFANARNGSIVTATNGRTYQVTYSLDAVMLLDSPQLTSPAAPTGVTATPGDGTATVTWTAPASDGGSQITGYVITPRDPDGNALPAVEAAADATSAPVGSLLNGTPYTFTVVAKNAQGTGIASAPSALVTPRTVPGVPTNVYTQRGDRTVAVHWWVPGTGGGTISKFLVRAYDADGRLAKTEEVLGFTDHGEVTGLTQGKAYTFTVSAVNEAGAGPASPATDPVTIAGYPEKPYDVTAVAGDRKARVTWTYPVDNDAAITRWVVATYDEVGNLVKITDVGGAAPSGTVTGLVNGERYRFGVWAVNPIGSSDRSELTTLATPVPPTAPGTPGDVRSTPGDGELTVSWSAPADDFAAAPVTGYVLDVYTNSELVRTVTVDDPAALSKTVTGLRNGTPYVVKVRATSTAGDGLGVLAAPATPRVTHVAPGAPTDVTAVAGNGEATVSWKAPAATGGAPLTGYTVVATPGGLATLVGPDATSVVVKGLANGTRYSFTVTASTAHGTSAASAPTAEAIPQAPAAIPAPTAPAPAPTAPAPAPTAAAPAPTAPAPAPAPAPTAPKPVPAVQVPPATAAATAKKGAVQVGCVAGEGTVRSCDITLVTTVKGKQVVIGRGKRTFGSADARGKVTVAVTLTAQGKQLAARPGGLQAQVVAAVTTSQDSRTTVLKAVTTVVPPRVLVADGDLAFAYGSAELTPAGKKLIASLRRELGPVKSVRCEGHTDSAGSAALNTRLGLARAKAVCAELKLGSDVKASAVSYGESRPKVSNATSPGRAANRRVEIWLGY</sequence>
<comment type="caution">
    <text evidence="8">The sequence shown here is derived from an EMBL/GenBank/DDBJ whole genome shotgun (WGS) entry which is preliminary data.</text>
</comment>
<feature type="domain" description="Fibronectin type-III" evidence="6">
    <location>
        <begin position="459"/>
        <end position="553"/>
    </location>
</feature>
<dbReference type="Pfam" id="PF00691">
    <property type="entry name" value="OmpA"/>
    <property type="match status" value="1"/>
</dbReference>
<feature type="non-terminal residue" evidence="8">
    <location>
        <position position="1"/>
    </location>
</feature>
<dbReference type="PANTHER" id="PTHR13817:SF164">
    <property type="entry name" value="ZORMIN, ISOFORM J"/>
    <property type="match status" value="1"/>
</dbReference>
<keyword evidence="1" id="KW-0677">Repeat</keyword>
<dbReference type="PROSITE" id="PS51123">
    <property type="entry name" value="OMPA_2"/>
    <property type="match status" value="1"/>
</dbReference>
<gene>
    <name evidence="8" type="ORF">G9H71_21655</name>
</gene>
<feature type="domain" description="Fibronectin type-III" evidence="6">
    <location>
        <begin position="268"/>
        <end position="366"/>
    </location>
</feature>
<feature type="compositionally biased region" description="Pro residues" evidence="5">
    <location>
        <begin position="774"/>
        <end position="791"/>
    </location>
</feature>
<dbReference type="Pfam" id="PF00041">
    <property type="entry name" value="fn3"/>
    <property type="match status" value="5"/>
</dbReference>
<protein>
    <submittedName>
        <fullName evidence="8">OmpA family protein</fullName>
    </submittedName>
</protein>
<accession>A0ABX0H3E9</accession>
<evidence type="ECO:0000256" key="4">
    <source>
        <dbReference type="PROSITE-ProRule" id="PRU00473"/>
    </source>
</evidence>
<keyword evidence="3" id="KW-0624">Polysaccharide degradation</keyword>
<dbReference type="CDD" id="cd00063">
    <property type="entry name" value="FN3"/>
    <property type="match status" value="5"/>
</dbReference>
<dbReference type="SUPFAM" id="SSF49265">
    <property type="entry name" value="Fibronectin type III"/>
    <property type="match status" value="3"/>
</dbReference>
<dbReference type="Proteomes" id="UP000800981">
    <property type="component" value="Unassembled WGS sequence"/>
</dbReference>
<keyword evidence="4" id="KW-0472">Membrane</keyword>
<evidence type="ECO:0000256" key="1">
    <source>
        <dbReference type="ARBA" id="ARBA00022737"/>
    </source>
</evidence>
<evidence type="ECO:0000256" key="2">
    <source>
        <dbReference type="ARBA" id="ARBA00023295"/>
    </source>
</evidence>
<feature type="domain" description="Fibronectin type-III" evidence="6">
    <location>
        <begin position="655"/>
        <end position="746"/>
    </location>
</feature>
<evidence type="ECO:0000259" key="7">
    <source>
        <dbReference type="PROSITE" id="PS51123"/>
    </source>
</evidence>
<dbReference type="InterPro" id="IPR050964">
    <property type="entry name" value="Striated_Muscle_Regulatory"/>
</dbReference>
<dbReference type="InterPro" id="IPR006665">
    <property type="entry name" value="OmpA-like"/>
</dbReference>
<evidence type="ECO:0000256" key="5">
    <source>
        <dbReference type="SAM" id="MobiDB-lite"/>
    </source>
</evidence>
<evidence type="ECO:0000256" key="3">
    <source>
        <dbReference type="ARBA" id="ARBA00023326"/>
    </source>
</evidence>
<dbReference type="InterPro" id="IPR036116">
    <property type="entry name" value="FN3_sf"/>
</dbReference>
<evidence type="ECO:0000313" key="8">
    <source>
        <dbReference type="EMBL" id="NHC16396.1"/>
    </source>
</evidence>
<feature type="region of interest" description="Disordered" evidence="5">
    <location>
        <begin position="749"/>
        <end position="793"/>
    </location>
</feature>
<feature type="domain" description="Fibronectin type-III" evidence="6">
    <location>
        <begin position="556"/>
        <end position="654"/>
    </location>
</feature>
<evidence type="ECO:0000313" key="9">
    <source>
        <dbReference type="Proteomes" id="UP000800981"/>
    </source>
</evidence>
<keyword evidence="3" id="KW-0119">Carbohydrate metabolism</keyword>
<dbReference type="EMBL" id="JAANNP010000155">
    <property type="protein sequence ID" value="NHC16396.1"/>
    <property type="molecule type" value="Genomic_DNA"/>
</dbReference>
<dbReference type="InterPro" id="IPR013783">
    <property type="entry name" value="Ig-like_fold"/>
</dbReference>